<protein>
    <recommendedName>
        <fullName evidence="5">Peptide-methionine (R)-S-oxide reductase</fullName>
        <ecNumber evidence="5">1.8.4.12</ecNumber>
    </recommendedName>
</protein>
<dbReference type="GO" id="GO:0033743">
    <property type="term" value="F:peptide-methionine (R)-S-oxide reductase activity"/>
    <property type="evidence" value="ECO:0007669"/>
    <property type="project" value="UniProtKB-EC"/>
</dbReference>
<evidence type="ECO:0000259" key="6">
    <source>
        <dbReference type="PROSITE" id="PS51790"/>
    </source>
</evidence>
<reference evidence="7" key="1">
    <citation type="journal article" date="2020" name="J. Eukaryot. Microbiol.">
        <title>De novo Sequencing, Assembly and Annotation of the Transcriptome for the Free-Living Testate Amoeba Arcella intermedia.</title>
        <authorList>
            <person name="Ribeiro G.M."/>
            <person name="Porfirio-Sousa A.L."/>
            <person name="Maurer-Alcala X.X."/>
            <person name="Katz L.A."/>
            <person name="Lahr D.J.G."/>
        </authorList>
    </citation>
    <scope>NUCLEOTIDE SEQUENCE</scope>
</reference>
<evidence type="ECO:0000313" key="7">
    <source>
        <dbReference type="EMBL" id="NDV38989.1"/>
    </source>
</evidence>
<dbReference type="GO" id="GO:0006979">
    <property type="term" value="P:response to oxidative stress"/>
    <property type="evidence" value="ECO:0007669"/>
    <property type="project" value="InterPro"/>
</dbReference>
<name>A0A6B2LP73_9EUKA</name>
<dbReference type="PROSITE" id="PS51790">
    <property type="entry name" value="MSRB"/>
    <property type="match status" value="1"/>
</dbReference>
<dbReference type="AlphaFoldDB" id="A0A6B2LP73"/>
<evidence type="ECO:0000256" key="4">
    <source>
        <dbReference type="ARBA" id="ARBA00023002"/>
    </source>
</evidence>
<dbReference type="PANTHER" id="PTHR46081:SF8">
    <property type="entry name" value="PEPTIDE METHIONINE SULFOXIDE REDUCTASE 2"/>
    <property type="match status" value="1"/>
</dbReference>
<dbReference type="SUPFAM" id="SSF51316">
    <property type="entry name" value="Mss4-like"/>
    <property type="match status" value="1"/>
</dbReference>
<evidence type="ECO:0000256" key="3">
    <source>
        <dbReference type="ARBA" id="ARBA00022833"/>
    </source>
</evidence>
<dbReference type="InterPro" id="IPR028427">
    <property type="entry name" value="Met_Sox_Rdtase_MsrB"/>
</dbReference>
<dbReference type="InterPro" id="IPR002579">
    <property type="entry name" value="Met_Sox_Rdtase_MsrB_dom"/>
</dbReference>
<dbReference type="InterPro" id="IPR011057">
    <property type="entry name" value="Mss4-like_sf"/>
</dbReference>
<dbReference type="EMBL" id="GIBP01010020">
    <property type="protein sequence ID" value="NDV38989.1"/>
    <property type="molecule type" value="Transcribed_RNA"/>
</dbReference>
<evidence type="ECO:0000256" key="2">
    <source>
        <dbReference type="ARBA" id="ARBA00022723"/>
    </source>
</evidence>
<evidence type="ECO:0000256" key="1">
    <source>
        <dbReference type="ARBA" id="ARBA00007174"/>
    </source>
</evidence>
<comment type="catalytic activity">
    <reaction evidence="5">
        <text>L-methionyl-[protein] + [thioredoxin]-disulfide + H2O = L-methionyl-(R)-S-oxide-[protein] + [thioredoxin]-dithiol</text>
        <dbReference type="Rhea" id="RHEA:24164"/>
        <dbReference type="Rhea" id="RHEA-COMP:10698"/>
        <dbReference type="Rhea" id="RHEA-COMP:10700"/>
        <dbReference type="Rhea" id="RHEA-COMP:12313"/>
        <dbReference type="Rhea" id="RHEA-COMP:12314"/>
        <dbReference type="ChEBI" id="CHEBI:15377"/>
        <dbReference type="ChEBI" id="CHEBI:16044"/>
        <dbReference type="ChEBI" id="CHEBI:29950"/>
        <dbReference type="ChEBI" id="CHEBI:45764"/>
        <dbReference type="ChEBI" id="CHEBI:50058"/>
        <dbReference type="EC" id="1.8.4.12"/>
    </reaction>
</comment>
<comment type="cofactor">
    <cofactor evidence="5">
        <name>Zn(2+)</name>
        <dbReference type="ChEBI" id="CHEBI:29105"/>
    </cofactor>
    <text evidence="5">Binds 1 zinc ion per subunit.</text>
</comment>
<dbReference type="GO" id="GO:0046872">
    <property type="term" value="F:metal ion binding"/>
    <property type="evidence" value="ECO:0007669"/>
    <property type="project" value="UniProtKB-KW"/>
</dbReference>
<proteinExistence type="inferred from homology"/>
<comment type="similarity">
    <text evidence="1 5">Belongs to the MsrB Met sulfoxide reductase family.</text>
</comment>
<evidence type="ECO:0000256" key="5">
    <source>
        <dbReference type="RuleBase" id="RU365044"/>
    </source>
</evidence>
<dbReference type="NCBIfam" id="TIGR00357">
    <property type="entry name" value="peptide-methionine (R)-S-oxide reductase MsrB"/>
    <property type="match status" value="1"/>
</dbReference>
<sequence length="129" mass="14711">MNQWERKVLWDKATEPAGTGEYNKFYPKKGYFACRACKTPLYSAESKFNSGCGWPAFDQCFSGSVKVEVDDSFGMKRVEIMCYTCGGHLGHVFHGERFTPTDERHCVNSVSVTYIDEEYKQNQKPLGPQ</sequence>
<dbReference type="PANTHER" id="PTHR46081">
    <property type="entry name" value="PEPTIDE METHIONINE SULFOXIDE REDUCTASE 2"/>
    <property type="match status" value="1"/>
</dbReference>
<dbReference type="Pfam" id="PF01641">
    <property type="entry name" value="SelR"/>
    <property type="match status" value="1"/>
</dbReference>
<keyword evidence="4 5" id="KW-0560">Oxidoreductase</keyword>
<keyword evidence="3 5" id="KW-0862">Zinc</keyword>
<organism evidence="7">
    <name type="scientific">Arcella intermedia</name>
    <dbReference type="NCBI Taxonomy" id="1963864"/>
    <lineage>
        <taxon>Eukaryota</taxon>
        <taxon>Amoebozoa</taxon>
        <taxon>Tubulinea</taxon>
        <taxon>Elardia</taxon>
        <taxon>Arcellinida</taxon>
        <taxon>Sphaerothecina</taxon>
        <taxon>Arcellidae</taxon>
        <taxon>Arcella</taxon>
    </lineage>
</organism>
<dbReference type="Gene3D" id="2.170.150.20">
    <property type="entry name" value="Peptide methionine sulfoxide reductase"/>
    <property type="match status" value="1"/>
</dbReference>
<feature type="domain" description="MsrB" evidence="6">
    <location>
        <begin position="1"/>
        <end position="117"/>
    </location>
</feature>
<keyword evidence="2 5" id="KW-0479">Metal-binding</keyword>
<dbReference type="GO" id="GO:0030091">
    <property type="term" value="P:protein repair"/>
    <property type="evidence" value="ECO:0007669"/>
    <property type="project" value="InterPro"/>
</dbReference>
<dbReference type="EC" id="1.8.4.12" evidence="5"/>
<accession>A0A6B2LP73</accession>